<dbReference type="Pfam" id="PF08031">
    <property type="entry name" value="BBE"/>
    <property type="match status" value="1"/>
</dbReference>
<comment type="similarity">
    <text evidence="1">Belongs to the oxygen-dependent FAD-linked oxidoreductase family.</text>
</comment>
<reference evidence="4 5" key="1">
    <citation type="journal article" date="2011" name="Science">
        <title>The Selaginella genome identifies genetic changes associated with the evolution of vascular plants.</title>
        <authorList>
            <person name="Banks J.A."/>
            <person name="Nishiyama T."/>
            <person name="Hasebe M."/>
            <person name="Bowman J.L."/>
            <person name="Gribskov M."/>
            <person name="dePamphilis C."/>
            <person name="Albert V.A."/>
            <person name="Aono N."/>
            <person name="Aoyama T."/>
            <person name="Ambrose B.A."/>
            <person name="Ashton N.W."/>
            <person name="Axtell M.J."/>
            <person name="Barker E."/>
            <person name="Barker M.S."/>
            <person name="Bennetzen J.L."/>
            <person name="Bonawitz N.D."/>
            <person name="Chapple C."/>
            <person name="Cheng C."/>
            <person name="Correa L.G."/>
            <person name="Dacre M."/>
            <person name="DeBarry J."/>
            <person name="Dreyer I."/>
            <person name="Elias M."/>
            <person name="Engstrom E.M."/>
            <person name="Estelle M."/>
            <person name="Feng L."/>
            <person name="Finet C."/>
            <person name="Floyd S.K."/>
            <person name="Frommer W.B."/>
            <person name="Fujita T."/>
            <person name="Gramzow L."/>
            <person name="Gutensohn M."/>
            <person name="Harholt J."/>
            <person name="Hattori M."/>
            <person name="Heyl A."/>
            <person name="Hirai T."/>
            <person name="Hiwatashi Y."/>
            <person name="Ishikawa M."/>
            <person name="Iwata M."/>
            <person name="Karol K.G."/>
            <person name="Koehler B."/>
            <person name="Kolukisaoglu U."/>
            <person name="Kubo M."/>
            <person name="Kurata T."/>
            <person name="Lalonde S."/>
            <person name="Li K."/>
            <person name="Li Y."/>
            <person name="Litt A."/>
            <person name="Lyons E."/>
            <person name="Manning G."/>
            <person name="Maruyama T."/>
            <person name="Michael T.P."/>
            <person name="Mikami K."/>
            <person name="Miyazaki S."/>
            <person name="Morinaga S."/>
            <person name="Murata T."/>
            <person name="Mueller-Roeber B."/>
            <person name="Nelson D.R."/>
            <person name="Obara M."/>
            <person name="Oguri Y."/>
            <person name="Olmstead R.G."/>
            <person name="Onodera N."/>
            <person name="Petersen B.L."/>
            <person name="Pils B."/>
            <person name="Prigge M."/>
            <person name="Rensing S.A."/>
            <person name="Riano-Pachon D.M."/>
            <person name="Roberts A.W."/>
            <person name="Sato Y."/>
            <person name="Scheller H.V."/>
            <person name="Schulz B."/>
            <person name="Schulz C."/>
            <person name="Shakirov E.V."/>
            <person name="Shibagaki N."/>
            <person name="Shinohara N."/>
            <person name="Shippen D.E."/>
            <person name="Soerensen I."/>
            <person name="Sotooka R."/>
            <person name="Sugimoto N."/>
            <person name="Sugita M."/>
            <person name="Sumikawa N."/>
            <person name="Tanurdzic M."/>
            <person name="Theissen G."/>
            <person name="Ulvskov P."/>
            <person name="Wakazuki S."/>
            <person name="Weng J.K."/>
            <person name="Willats W.W."/>
            <person name="Wipf D."/>
            <person name="Wolf P.G."/>
            <person name="Yang L."/>
            <person name="Zimmer A.D."/>
            <person name="Zhu Q."/>
            <person name="Mitros T."/>
            <person name="Hellsten U."/>
            <person name="Loque D."/>
            <person name="Otillar R."/>
            <person name="Salamov A."/>
            <person name="Schmutz J."/>
            <person name="Shapiro H."/>
            <person name="Lindquist E."/>
            <person name="Lucas S."/>
            <person name="Rokhsar D."/>
            <person name="Grigoriev I.V."/>
        </authorList>
    </citation>
    <scope>NUCLEOTIDE SEQUENCE [LARGE SCALE GENOMIC DNA]</scope>
</reference>
<dbReference type="Pfam" id="PF01565">
    <property type="entry name" value="FAD_binding_4"/>
    <property type="match status" value="1"/>
</dbReference>
<dbReference type="EMBL" id="GL377570">
    <property type="protein sequence ID" value="EFJ33770.1"/>
    <property type="molecule type" value="Genomic_DNA"/>
</dbReference>
<evidence type="ECO:0000259" key="3">
    <source>
        <dbReference type="PROSITE" id="PS51387"/>
    </source>
</evidence>
<dbReference type="Gene3D" id="3.30.465.10">
    <property type="match status" value="2"/>
</dbReference>
<dbReference type="KEGG" id="smo:SELMODRAFT_1345"/>
<dbReference type="Gramene" id="EFJ33770">
    <property type="protein sequence ID" value="EFJ33770"/>
    <property type="gene ID" value="SELMODRAFT_1345"/>
</dbReference>
<evidence type="ECO:0000256" key="1">
    <source>
        <dbReference type="ARBA" id="ARBA00005466"/>
    </source>
</evidence>
<accession>D8R2R1</accession>
<dbReference type="AlphaFoldDB" id="D8R2R1"/>
<dbReference type="OMA" id="INWETWP"/>
<dbReference type="PANTHER" id="PTHR13878:SF91">
    <property type="entry name" value="FAD BINDING DOMAIN PROTEIN (AFU_ORTHOLOGUE AFUA_6G12070)-RELATED"/>
    <property type="match status" value="1"/>
</dbReference>
<sequence length="550" mass="60056">SHCYCLPPQRCFPSPPVWHSFSKDIGGRLIQARPAAYPCHDPHYDEAACKVAKTKWTDALWRSDQVGASQHPQWDSFKQQKCLINSNDTCYQGAVPIYAVDVRQADDVSKAFAFATKHHIRVIVKNTGHDYLGRSDGRGALSIWTHNLKTIDFSDNFERFQCPFDSKDGQVSAVTVGAGVQFGELYKAVAAQNKIVIAFDPPSVGAAGGYVGGGGHSVLAPTYGLPADNILEINVVTPDGSYFVANECQNKDLFWALRGGGPATFGVVLSVTYRTHPAPAAVTNVHHEVSANDSSSLRDFIAEYARLMPSIADKGYGGSFVALPNAGHLNYVLPGGNQSAAQQDWQPLVDFAASHPGLKVLQRVTMFPNFYAFFNATLCNRFKTQCTDLTGTNEILASRLLPRSLFVNSPDAIADAYMDILTRNSSNGARNFILTMSVGGGAGALGDEHSAALNPAWRKALWHTIIQAVWDDDASGDVIQHKFVDITNANQVFRDLAPESGSYMNEADYNEPDWQTSFFGEHYERLGEIKAQVDPHDVLACRNCVGSEAW</sequence>
<dbReference type="Proteomes" id="UP000001514">
    <property type="component" value="Unassembled WGS sequence"/>
</dbReference>
<feature type="domain" description="FAD-binding PCMH-type" evidence="3">
    <location>
        <begin position="92"/>
        <end position="278"/>
    </location>
</feature>
<protein>
    <recommendedName>
        <fullName evidence="3">FAD-binding PCMH-type domain-containing protein</fullName>
    </recommendedName>
</protein>
<dbReference type="FunCoup" id="D8R2R1">
    <property type="interactions" value="518"/>
</dbReference>
<dbReference type="InParanoid" id="D8R2R1"/>
<organism evidence="5">
    <name type="scientific">Selaginella moellendorffii</name>
    <name type="common">Spikemoss</name>
    <dbReference type="NCBI Taxonomy" id="88036"/>
    <lineage>
        <taxon>Eukaryota</taxon>
        <taxon>Viridiplantae</taxon>
        <taxon>Streptophyta</taxon>
        <taxon>Embryophyta</taxon>
        <taxon>Tracheophyta</taxon>
        <taxon>Lycopodiopsida</taxon>
        <taxon>Selaginellales</taxon>
        <taxon>Selaginellaceae</taxon>
        <taxon>Selaginella</taxon>
    </lineage>
</organism>
<evidence type="ECO:0000313" key="4">
    <source>
        <dbReference type="EMBL" id="EFJ33770.1"/>
    </source>
</evidence>
<dbReference type="InterPro" id="IPR036318">
    <property type="entry name" value="FAD-bd_PCMH-like_sf"/>
</dbReference>
<dbReference type="HOGENOM" id="CLU_018354_4_4_1"/>
<dbReference type="GO" id="GO:0071949">
    <property type="term" value="F:FAD binding"/>
    <property type="evidence" value="ECO:0007669"/>
    <property type="project" value="InterPro"/>
</dbReference>
<keyword evidence="5" id="KW-1185">Reference proteome</keyword>
<gene>
    <name evidence="4" type="ORF">SELMODRAFT_1345</name>
</gene>
<dbReference type="PANTHER" id="PTHR13878">
    <property type="entry name" value="GULONOLACTONE OXIDASE"/>
    <property type="match status" value="1"/>
</dbReference>
<dbReference type="PROSITE" id="PS51387">
    <property type="entry name" value="FAD_PCMH"/>
    <property type="match status" value="1"/>
</dbReference>
<dbReference type="InterPro" id="IPR050432">
    <property type="entry name" value="FAD-linked_Oxidoreductases_BP"/>
</dbReference>
<dbReference type="InterPro" id="IPR006094">
    <property type="entry name" value="Oxid_FAD_bind_N"/>
</dbReference>
<name>D8R2R1_SELML</name>
<evidence type="ECO:0000256" key="2">
    <source>
        <dbReference type="ARBA" id="ARBA00023002"/>
    </source>
</evidence>
<dbReference type="InterPro" id="IPR016169">
    <property type="entry name" value="FAD-bd_PCMH_sub2"/>
</dbReference>
<dbReference type="InterPro" id="IPR012951">
    <property type="entry name" value="BBE"/>
</dbReference>
<feature type="non-terminal residue" evidence="4">
    <location>
        <position position="1"/>
    </location>
</feature>
<proteinExistence type="inferred from homology"/>
<dbReference type="SUPFAM" id="SSF56176">
    <property type="entry name" value="FAD-binding/transporter-associated domain-like"/>
    <property type="match status" value="1"/>
</dbReference>
<dbReference type="InterPro" id="IPR016166">
    <property type="entry name" value="FAD-bd_PCMH"/>
</dbReference>
<feature type="non-terminal residue" evidence="4">
    <location>
        <position position="550"/>
    </location>
</feature>
<dbReference type="GO" id="GO:0016491">
    <property type="term" value="F:oxidoreductase activity"/>
    <property type="evidence" value="ECO:0000318"/>
    <property type="project" value="GO_Central"/>
</dbReference>
<keyword evidence="2" id="KW-0560">Oxidoreductase</keyword>
<dbReference type="eggNOG" id="ENOG502QVGN">
    <property type="taxonomic scope" value="Eukaryota"/>
</dbReference>
<evidence type="ECO:0000313" key="5">
    <source>
        <dbReference type="Proteomes" id="UP000001514"/>
    </source>
</evidence>